<dbReference type="AlphaFoldDB" id="A0A8T0IUP6"/>
<proteinExistence type="predicted"/>
<dbReference type="Proteomes" id="UP000822688">
    <property type="component" value="Chromosome 2"/>
</dbReference>
<accession>A0A8T0IUP6</accession>
<reference evidence="1" key="1">
    <citation type="submission" date="2020-06" db="EMBL/GenBank/DDBJ databases">
        <title>WGS assembly of Ceratodon purpureus strain R40.</title>
        <authorList>
            <person name="Carey S.B."/>
            <person name="Jenkins J."/>
            <person name="Shu S."/>
            <person name="Lovell J.T."/>
            <person name="Sreedasyam A."/>
            <person name="Maumus F."/>
            <person name="Tiley G.P."/>
            <person name="Fernandez-Pozo N."/>
            <person name="Barry K."/>
            <person name="Chen C."/>
            <person name="Wang M."/>
            <person name="Lipzen A."/>
            <person name="Daum C."/>
            <person name="Saski C.A."/>
            <person name="Payton A.C."/>
            <person name="Mcbreen J.C."/>
            <person name="Conrad R.E."/>
            <person name="Kollar L.M."/>
            <person name="Olsson S."/>
            <person name="Huttunen S."/>
            <person name="Landis J.B."/>
            <person name="Wickett N.J."/>
            <person name="Johnson M.G."/>
            <person name="Rensing S.A."/>
            <person name="Grimwood J."/>
            <person name="Schmutz J."/>
            <person name="Mcdaniel S.F."/>
        </authorList>
    </citation>
    <scope>NUCLEOTIDE SEQUENCE</scope>
    <source>
        <strain evidence="1">R40</strain>
    </source>
</reference>
<dbReference type="EMBL" id="CM026422">
    <property type="protein sequence ID" value="KAG0586441.1"/>
    <property type="molecule type" value="Genomic_DNA"/>
</dbReference>
<evidence type="ECO:0000313" key="1">
    <source>
        <dbReference type="EMBL" id="KAG0586441.1"/>
    </source>
</evidence>
<protein>
    <submittedName>
        <fullName evidence="1">Uncharacterized protein</fullName>
    </submittedName>
</protein>
<evidence type="ECO:0000313" key="2">
    <source>
        <dbReference type="Proteomes" id="UP000822688"/>
    </source>
</evidence>
<comment type="caution">
    <text evidence="1">The sequence shown here is derived from an EMBL/GenBank/DDBJ whole genome shotgun (WGS) entry which is preliminary data.</text>
</comment>
<name>A0A8T0IUP6_CERPU</name>
<organism evidence="1 2">
    <name type="scientific">Ceratodon purpureus</name>
    <name type="common">Fire moss</name>
    <name type="synonym">Dicranum purpureum</name>
    <dbReference type="NCBI Taxonomy" id="3225"/>
    <lineage>
        <taxon>Eukaryota</taxon>
        <taxon>Viridiplantae</taxon>
        <taxon>Streptophyta</taxon>
        <taxon>Embryophyta</taxon>
        <taxon>Bryophyta</taxon>
        <taxon>Bryophytina</taxon>
        <taxon>Bryopsida</taxon>
        <taxon>Dicranidae</taxon>
        <taxon>Pseudoditrichales</taxon>
        <taxon>Ditrichaceae</taxon>
        <taxon>Ceratodon</taxon>
    </lineage>
</organism>
<sequence>MNRRVVVPVFNSHKRRVPSQEPESANCPSDEITTSCTTCHGLQVLSLDLSRDEERIRSGLSSGHAMAVTQLAWPLSVPRSTRVSAIVDVEELCERRGEKVTVNQELRQAALRTDFQRATIHFNSVTTILPLQRHA</sequence>
<gene>
    <name evidence="1" type="ORF">KC19_2G090800</name>
</gene>
<keyword evidence="2" id="KW-1185">Reference proteome</keyword>